<feature type="transmembrane region" description="Helical" evidence="7">
    <location>
        <begin position="358"/>
        <end position="385"/>
    </location>
</feature>
<sequence>MALLPPAGIARSLCVQSLVWAFGNGVFTTGAAVFFLHPARLSPVQVGIGFSVSGALSLLLSVPLGGLADRFGGRRTWLAGVLAEAFVLLWFPWLHGFAAFLALLPLAALAEAVSSGGRMVYQARVLPREERVRSLAFVRSAMNVGFFAGGGAAAVPLAIGSDWAYRCMVLVNALGMLANGLLIARMPADGVLDGRCAPPTPARRGAVWRDRPFLALVGLLSVLSMHASLTSEVVPLWLTARTDAPRAALAVLFGLNTALCVGLQVMASRGADSPAGIARVLRRGGLAVAAACLPLYLAGRSTGWTTVALLLAGCALVTLGELWQSAGYWGVTTELPPPAARGEYAGAARMSYGLQHMLGPAALTFLALHGGGLGWLAVAGAFVLATLAVGPAMTWITATPRVAPTTVPA</sequence>
<gene>
    <name evidence="8" type="ORF">GCM10010170_012740</name>
</gene>
<dbReference type="EMBL" id="BAAARV010000012">
    <property type="protein sequence ID" value="GAA2333479.1"/>
    <property type="molecule type" value="Genomic_DNA"/>
</dbReference>
<evidence type="ECO:0000256" key="5">
    <source>
        <dbReference type="ARBA" id="ARBA00022989"/>
    </source>
</evidence>
<comment type="subcellular location">
    <subcellularLocation>
        <location evidence="1">Cell membrane</location>
        <topology evidence="1">Multi-pass membrane protein</topology>
    </subcellularLocation>
</comment>
<evidence type="ECO:0000256" key="7">
    <source>
        <dbReference type="SAM" id="Phobius"/>
    </source>
</evidence>
<keyword evidence="2" id="KW-0813">Transport</keyword>
<reference evidence="9" key="1">
    <citation type="journal article" date="2019" name="Int. J. Syst. Evol. Microbiol.">
        <title>The Global Catalogue of Microorganisms (GCM) 10K type strain sequencing project: providing services to taxonomists for standard genome sequencing and annotation.</title>
        <authorList>
            <consortium name="The Broad Institute Genomics Platform"/>
            <consortium name="The Broad Institute Genome Sequencing Center for Infectious Disease"/>
            <person name="Wu L."/>
            <person name="Ma J."/>
        </authorList>
    </citation>
    <scope>NUCLEOTIDE SEQUENCE [LARGE SCALE GENOMIC DNA]</scope>
    <source>
        <strain evidence="9">JCM 3272</strain>
    </source>
</reference>
<evidence type="ECO:0000256" key="2">
    <source>
        <dbReference type="ARBA" id="ARBA00022448"/>
    </source>
</evidence>
<dbReference type="Pfam" id="PF07690">
    <property type="entry name" value="MFS_1"/>
    <property type="match status" value="1"/>
</dbReference>
<dbReference type="InterPro" id="IPR036259">
    <property type="entry name" value="MFS_trans_sf"/>
</dbReference>
<feature type="transmembrane region" description="Helical" evidence="7">
    <location>
        <begin position="136"/>
        <end position="157"/>
    </location>
</feature>
<feature type="transmembrane region" description="Helical" evidence="7">
    <location>
        <begin position="12"/>
        <end position="36"/>
    </location>
</feature>
<feature type="transmembrane region" description="Helical" evidence="7">
    <location>
        <begin position="213"/>
        <end position="229"/>
    </location>
</feature>
<evidence type="ECO:0000256" key="1">
    <source>
        <dbReference type="ARBA" id="ARBA00004651"/>
    </source>
</evidence>
<feature type="transmembrane region" description="Helical" evidence="7">
    <location>
        <begin position="48"/>
        <end position="68"/>
    </location>
</feature>
<protein>
    <submittedName>
        <fullName evidence="8">MFS transporter</fullName>
    </submittedName>
</protein>
<dbReference type="PANTHER" id="PTHR23517">
    <property type="entry name" value="RESISTANCE PROTEIN MDTM, PUTATIVE-RELATED-RELATED"/>
    <property type="match status" value="1"/>
</dbReference>
<name>A0ABP5SKQ4_9ACTN</name>
<proteinExistence type="predicted"/>
<evidence type="ECO:0000256" key="6">
    <source>
        <dbReference type="ARBA" id="ARBA00023136"/>
    </source>
</evidence>
<keyword evidence="3" id="KW-1003">Cell membrane</keyword>
<feature type="transmembrane region" description="Helical" evidence="7">
    <location>
        <begin position="249"/>
        <end position="268"/>
    </location>
</feature>
<feature type="transmembrane region" description="Helical" evidence="7">
    <location>
        <begin position="280"/>
        <end position="298"/>
    </location>
</feature>
<dbReference type="InterPro" id="IPR050171">
    <property type="entry name" value="MFS_Transporters"/>
</dbReference>
<feature type="transmembrane region" description="Helical" evidence="7">
    <location>
        <begin position="75"/>
        <end position="91"/>
    </location>
</feature>
<evidence type="ECO:0000313" key="8">
    <source>
        <dbReference type="EMBL" id="GAA2333479.1"/>
    </source>
</evidence>
<dbReference type="InterPro" id="IPR011701">
    <property type="entry name" value="MFS"/>
</dbReference>
<feature type="transmembrane region" description="Helical" evidence="7">
    <location>
        <begin position="163"/>
        <end position="184"/>
    </location>
</feature>
<keyword evidence="6 7" id="KW-0472">Membrane</keyword>
<dbReference type="Proteomes" id="UP001501444">
    <property type="component" value="Unassembled WGS sequence"/>
</dbReference>
<dbReference type="RefSeq" id="WP_344611290.1">
    <property type="nucleotide sequence ID" value="NZ_BAAARV010000012.1"/>
</dbReference>
<evidence type="ECO:0000256" key="4">
    <source>
        <dbReference type="ARBA" id="ARBA00022692"/>
    </source>
</evidence>
<evidence type="ECO:0000313" key="9">
    <source>
        <dbReference type="Proteomes" id="UP001501444"/>
    </source>
</evidence>
<dbReference type="SUPFAM" id="SSF103473">
    <property type="entry name" value="MFS general substrate transporter"/>
    <property type="match status" value="1"/>
</dbReference>
<feature type="transmembrane region" description="Helical" evidence="7">
    <location>
        <begin position="97"/>
        <end position="115"/>
    </location>
</feature>
<dbReference type="Gene3D" id="1.20.1250.20">
    <property type="entry name" value="MFS general substrate transporter like domains"/>
    <property type="match status" value="1"/>
</dbReference>
<dbReference type="PANTHER" id="PTHR23517:SF2">
    <property type="entry name" value="MULTIDRUG RESISTANCE PROTEIN MDTH"/>
    <property type="match status" value="1"/>
</dbReference>
<feature type="transmembrane region" description="Helical" evidence="7">
    <location>
        <begin position="304"/>
        <end position="323"/>
    </location>
</feature>
<keyword evidence="5 7" id="KW-1133">Transmembrane helix</keyword>
<organism evidence="8 9">
    <name type="scientific">Dactylosporangium salmoneum</name>
    <dbReference type="NCBI Taxonomy" id="53361"/>
    <lineage>
        <taxon>Bacteria</taxon>
        <taxon>Bacillati</taxon>
        <taxon>Actinomycetota</taxon>
        <taxon>Actinomycetes</taxon>
        <taxon>Micromonosporales</taxon>
        <taxon>Micromonosporaceae</taxon>
        <taxon>Dactylosporangium</taxon>
    </lineage>
</organism>
<keyword evidence="4 7" id="KW-0812">Transmembrane</keyword>
<comment type="caution">
    <text evidence="8">The sequence shown here is derived from an EMBL/GenBank/DDBJ whole genome shotgun (WGS) entry which is preliminary data.</text>
</comment>
<evidence type="ECO:0000256" key="3">
    <source>
        <dbReference type="ARBA" id="ARBA00022475"/>
    </source>
</evidence>
<keyword evidence="9" id="KW-1185">Reference proteome</keyword>
<accession>A0ABP5SKQ4</accession>